<dbReference type="Gene3D" id="3.90.1300.10">
    <property type="entry name" value="Amidase signature (AS) domain"/>
    <property type="match status" value="1"/>
</dbReference>
<name>A0A3M7QC44_BRAPC</name>
<proteinExistence type="predicted"/>
<organism evidence="3 4">
    <name type="scientific">Brachionus plicatilis</name>
    <name type="common">Marine rotifer</name>
    <name type="synonym">Brachionus muelleri</name>
    <dbReference type="NCBI Taxonomy" id="10195"/>
    <lineage>
        <taxon>Eukaryota</taxon>
        <taxon>Metazoa</taxon>
        <taxon>Spiralia</taxon>
        <taxon>Gnathifera</taxon>
        <taxon>Rotifera</taxon>
        <taxon>Eurotatoria</taxon>
        <taxon>Monogononta</taxon>
        <taxon>Pseudotrocha</taxon>
        <taxon>Ploima</taxon>
        <taxon>Brachionidae</taxon>
        <taxon>Brachionus</taxon>
    </lineage>
</organism>
<feature type="signal peptide" evidence="1">
    <location>
        <begin position="1"/>
        <end position="18"/>
    </location>
</feature>
<dbReference type="EMBL" id="REGN01006574">
    <property type="protein sequence ID" value="RNA08996.1"/>
    <property type="molecule type" value="Genomic_DNA"/>
</dbReference>
<feature type="domain" description="Amidase" evidence="2">
    <location>
        <begin position="43"/>
        <end position="485"/>
    </location>
</feature>
<dbReference type="Pfam" id="PF01425">
    <property type="entry name" value="Amidase"/>
    <property type="match status" value="1"/>
</dbReference>
<evidence type="ECO:0000313" key="4">
    <source>
        <dbReference type="Proteomes" id="UP000276133"/>
    </source>
</evidence>
<sequence length="539" mass="60675">MLMLVLASVLFCQKEVVSFKNFDFKIETIHSLISSGEYNCTNIVQFFQSRVVKYNPMINAIISNNPIALQQAADLDNYFHRNKKFKGLLHCVPLAVKDNIDVTGIPTTGGIKSLRYSIPNKNALVIDRLLAQGAIILFKTNLGELAFGSRISEIVGECMNPFDSERSCGPSSFGSGAAVSSGLSVISLGTDTSGSVLYPGSFNGIFSLRPALNTTPLDGIIPLFEKADTVGPFAKHLDDLVTTFSIMAQNDSIRNEFSNKIPLDQLKIGVISNFVDNLVHFVFGSKYEMDQEVKLAFERTINRFKILGLSVQEFSLNKTEFENLFYLLDNMFDSYVQCLISSKKKSMDYYFGDVQRFESDSPFRTFEQLFKSKFLNDYWREDFNISLILANDQSECNIFDLKVEEMKNLIFKWYEQHDLDCIIIPTSTNLPDIREQKEDSDFLTSAVFFGILTGLPTLNLPVGFSEKSENAPDGLPIGLSLMSKPDQLNKLNKMEITPMTELRSLEALNQNPKELKKDIFAAMSIKKIYILKGRKAAIY</sequence>
<dbReference type="InterPro" id="IPR023631">
    <property type="entry name" value="Amidase_dom"/>
</dbReference>
<keyword evidence="4" id="KW-1185">Reference proteome</keyword>
<feature type="chain" id="PRO_5018218572" evidence="1">
    <location>
        <begin position="19"/>
        <end position="539"/>
    </location>
</feature>
<dbReference type="SUPFAM" id="SSF75304">
    <property type="entry name" value="Amidase signature (AS) enzymes"/>
    <property type="match status" value="1"/>
</dbReference>
<evidence type="ECO:0000256" key="1">
    <source>
        <dbReference type="SAM" id="SignalP"/>
    </source>
</evidence>
<keyword evidence="1" id="KW-0732">Signal</keyword>
<dbReference type="GO" id="GO:0003824">
    <property type="term" value="F:catalytic activity"/>
    <property type="evidence" value="ECO:0007669"/>
    <property type="project" value="InterPro"/>
</dbReference>
<reference evidence="3 4" key="1">
    <citation type="journal article" date="2018" name="Sci. Rep.">
        <title>Genomic signatures of local adaptation to the degree of environmental predictability in rotifers.</title>
        <authorList>
            <person name="Franch-Gras L."/>
            <person name="Hahn C."/>
            <person name="Garcia-Roger E.M."/>
            <person name="Carmona M.J."/>
            <person name="Serra M."/>
            <person name="Gomez A."/>
        </authorList>
    </citation>
    <scope>NUCLEOTIDE SEQUENCE [LARGE SCALE GENOMIC DNA]</scope>
    <source>
        <strain evidence="3">HYR1</strain>
    </source>
</reference>
<dbReference type="InterPro" id="IPR036928">
    <property type="entry name" value="AS_sf"/>
</dbReference>
<dbReference type="OrthoDB" id="421993at2759"/>
<dbReference type="PANTHER" id="PTHR11895">
    <property type="entry name" value="TRANSAMIDASE"/>
    <property type="match status" value="1"/>
</dbReference>
<dbReference type="AlphaFoldDB" id="A0A3M7QC44"/>
<dbReference type="Proteomes" id="UP000276133">
    <property type="component" value="Unassembled WGS sequence"/>
</dbReference>
<dbReference type="PANTHER" id="PTHR11895:SF7">
    <property type="entry name" value="GLUTAMYL-TRNA(GLN) AMIDOTRANSFERASE SUBUNIT A, MITOCHONDRIAL"/>
    <property type="match status" value="1"/>
</dbReference>
<evidence type="ECO:0000259" key="2">
    <source>
        <dbReference type="Pfam" id="PF01425"/>
    </source>
</evidence>
<accession>A0A3M7QC44</accession>
<comment type="caution">
    <text evidence="3">The sequence shown here is derived from an EMBL/GenBank/DDBJ whole genome shotgun (WGS) entry which is preliminary data.</text>
</comment>
<dbReference type="InterPro" id="IPR000120">
    <property type="entry name" value="Amidase"/>
</dbReference>
<dbReference type="STRING" id="10195.A0A3M7QC44"/>
<evidence type="ECO:0000313" key="3">
    <source>
        <dbReference type="EMBL" id="RNA08996.1"/>
    </source>
</evidence>
<gene>
    <name evidence="3" type="ORF">BpHYR1_041970</name>
</gene>
<protein>
    <submittedName>
        <fullName evidence="3">Amidase</fullName>
    </submittedName>
</protein>